<comment type="caution">
    <text evidence="1">The sequence shown here is derived from an EMBL/GenBank/DDBJ whole genome shotgun (WGS) entry which is preliminary data.</text>
</comment>
<accession>A0A5C5ZYV6</accession>
<dbReference type="RefSeq" id="WP_146446757.1">
    <property type="nucleotide sequence ID" value="NZ_SJPR01000010.1"/>
</dbReference>
<dbReference type="Proteomes" id="UP000317421">
    <property type="component" value="Unassembled WGS sequence"/>
</dbReference>
<dbReference type="EMBL" id="SJPR01000010">
    <property type="protein sequence ID" value="TWT92459.1"/>
    <property type="molecule type" value="Genomic_DNA"/>
</dbReference>
<dbReference type="AlphaFoldDB" id="A0A5C5ZYV6"/>
<proteinExistence type="predicted"/>
<organism evidence="1 2">
    <name type="scientific">Botrimarina colliarenosi</name>
    <dbReference type="NCBI Taxonomy" id="2528001"/>
    <lineage>
        <taxon>Bacteria</taxon>
        <taxon>Pseudomonadati</taxon>
        <taxon>Planctomycetota</taxon>
        <taxon>Planctomycetia</taxon>
        <taxon>Pirellulales</taxon>
        <taxon>Lacipirellulaceae</taxon>
        <taxon>Botrimarina</taxon>
    </lineage>
</organism>
<evidence type="ECO:0008006" key="3">
    <source>
        <dbReference type="Google" id="ProtNLM"/>
    </source>
</evidence>
<name>A0A5C5ZYV6_9BACT</name>
<sequence>MTVTPPEATPASMGVLVRILRDRGVHIRVNGDRLQIADPAKALTAIDRGVLKFYRDGLIDFFMVKRCIGCGAVVGPETTVFRTDSDHDLLERCIACGCTWAWGDPADVVLPAGARDTIDEDGFASRGVA</sequence>
<keyword evidence="2" id="KW-1185">Reference proteome</keyword>
<protein>
    <recommendedName>
        <fullName evidence="3">TubC N-terminal docking domain-containing protein</fullName>
    </recommendedName>
</protein>
<evidence type="ECO:0000313" key="2">
    <source>
        <dbReference type="Proteomes" id="UP000317421"/>
    </source>
</evidence>
<reference evidence="1 2" key="1">
    <citation type="submission" date="2019-02" db="EMBL/GenBank/DDBJ databases">
        <title>Deep-cultivation of Planctomycetes and their phenomic and genomic characterization uncovers novel biology.</title>
        <authorList>
            <person name="Wiegand S."/>
            <person name="Jogler M."/>
            <person name="Boedeker C."/>
            <person name="Pinto D."/>
            <person name="Vollmers J."/>
            <person name="Rivas-Marin E."/>
            <person name="Kohn T."/>
            <person name="Peeters S.H."/>
            <person name="Heuer A."/>
            <person name="Rast P."/>
            <person name="Oberbeckmann S."/>
            <person name="Bunk B."/>
            <person name="Jeske O."/>
            <person name="Meyerdierks A."/>
            <person name="Storesund J.E."/>
            <person name="Kallscheuer N."/>
            <person name="Luecker S."/>
            <person name="Lage O.M."/>
            <person name="Pohl T."/>
            <person name="Merkel B.J."/>
            <person name="Hornburger P."/>
            <person name="Mueller R.-W."/>
            <person name="Bruemmer F."/>
            <person name="Labrenz M."/>
            <person name="Spormann A.M."/>
            <person name="Op Den Camp H."/>
            <person name="Overmann J."/>
            <person name="Amann R."/>
            <person name="Jetten M.S.M."/>
            <person name="Mascher T."/>
            <person name="Medema M.H."/>
            <person name="Devos D.P."/>
            <person name="Kaster A.-K."/>
            <person name="Ovreas L."/>
            <person name="Rohde M."/>
            <person name="Galperin M.Y."/>
            <person name="Jogler C."/>
        </authorList>
    </citation>
    <scope>NUCLEOTIDE SEQUENCE [LARGE SCALE GENOMIC DNA]</scope>
    <source>
        <strain evidence="1 2">Pla108</strain>
    </source>
</reference>
<evidence type="ECO:0000313" key="1">
    <source>
        <dbReference type="EMBL" id="TWT92459.1"/>
    </source>
</evidence>
<gene>
    <name evidence="1" type="ORF">Pla108_40850</name>
</gene>